<evidence type="ECO:0000313" key="1">
    <source>
        <dbReference type="EMBL" id="CAA9446776.1"/>
    </source>
</evidence>
<dbReference type="EMBL" id="CADCVB010000193">
    <property type="protein sequence ID" value="CAA9446776.1"/>
    <property type="molecule type" value="Genomic_DNA"/>
</dbReference>
<dbReference type="AlphaFoldDB" id="A0A6J4QTC8"/>
<protein>
    <submittedName>
        <fullName evidence="1">Uncharacterized protein</fullName>
    </submittedName>
</protein>
<accession>A0A6J4QTC8</accession>
<gene>
    <name evidence="1" type="ORF">AVDCRST_MAG78-2955</name>
</gene>
<name>A0A6J4QTC8_9ACTN</name>
<proteinExistence type="predicted"/>
<sequence length="234" mass="25925">MVTAENWIDHKGDELKRWPSRRPGGVGPRPLRYQHLEGIGKRCAQIDRAARGRTGFGRTVRPDPEVHRFASRRGTEQPVARLCENGKSPWRMLRQDGLGTPRSPHQVLRERSLIPKESFSPSVVFVKVEPSSWGSSGRVGKFLDRSVQRENPEPTRGLDLTHAVVVADRFPGTVRAGDEETRVLHRQCNPVGSLSWKSSCGVSTAPYSAQVANQAEQRMVVGALCGTFGQKKGV</sequence>
<organism evidence="1">
    <name type="scientific">uncultured Rubrobacteraceae bacterium</name>
    <dbReference type="NCBI Taxonomy" id="349277"/>
    <lineage>
        <taxon>Bacteria</taxon>
        <taxon>Bacillati</taxon>
        <taxon>Actinomycetota</taxon>
        <taxon>Rubrobacteria</taxon>
        <taxon>Rubrobacterales</taxon>
        <taxon>Rubrobacteraceae</taxon>
        <taxon>environmental samples</taxon>
    </lineage>
</organism>
<reference evidence="1" key="1">
    <citation type="submission" date="2020-02" db="EMBL/GenBank/DDBJ databases">
        <authorList>
            <person name="Meier V. D."/>
        </authorList>
    </citation>
    <scope>NUCLEOTIDE SEQUENCE</scope>
    <source>
        <strain evidence="1">AVDCRST_MAG78</strain>
    </source>
</reference>